<dbReference type="RefSeq" id="WP_207270858.1">
    <property type="nucleotide sequence ID" value="NZ_CP071463.1"/>
</dbReference>
<organism evidence="2 3">
    <name type="scientific">Natrinema longum</name>
    <dbReference type="NCBI Taxonomy" id="370324"/>
    <lineage>
        <taxon>Archaea</taxon>
        <taxon>Methanobacteriati</taxon>
        <taxon>Methanobacteriota</taxon>
        <taxon>Stenosarchaea group</taxon>
        <taxon>Halobacteria</taxon>
        <taxon>Halobacteriales</taxon>
        <taxon>Natrialbaceae</taxon>
        <taxon>Natrinema</taxon>
    </lineage>
</organism>
<protein>
    <submittedName>
        <fullName evidence="2">Uncharacterized protein</fullName>
    </submittedName>
</protein>
<dbReference type="EMBL" id="CP071463">
    <property type="protein sequence ID" value="QSW85683.1"/>
    <property type="molecule type" value="Genomic_DNA"/>
</dbReference>
<keyword evidence="1" id="KW-0472">Membrane</keyword>
<dbReference type="GeneID" id="63182524"/>
<dbReference type="AlphaFoldDB" id="A0A8A2UAQ1"/>
<dbReference type="Proteomes" id="UP000663191">
    <property type="component" value="Chromosome"/>
</dbReference>
<gene>
    <name evidence="2" type="ORF">J0X27_02230</name>
</gene>
<feature type="transmembrane region" description="Helical" evidence="1">
    <location>
        <begin position="99"/>
        <end position="125"/>
    </location>
</feature>
<keyword evidence="3" id="KW-1185">Reference proteome</keyword>
<feature type="transmembrane region" description="Helical" evidence="1">
    <location>
        <begin position="69"/>
        <end position="87"/>
    </location>
</feature>
<name>A0A8A2UAQ1_9EURY</name>
<dbReference type="KEGG" id="hlo:J0X27_02230"/>
<accession>A0A8A2UAQ1</accession>
<dbReference type="OrthoDB" id="206100at2157"/>
<feature type="transmembrane region" description="Helical" evidence="1">
    <location>
        <begin position="38"/>
        <end position="57"/>
    </location>
</feature>
<feature type="transmembrane region" description="Helical" evidence="1">
    <location>
        <begin position="14"/>
        <end position="32"/>
    </location>
</feature>
<evidence type="ECO:0000256" key="1">
    <source>
        <dbReference type="SAM" id="Phobius"/>
    </source>
</evidence>
<keyword evidence="1" id="KW-1133">Transmembrane helix</keyword>
<proteinExistence type="predicted"/>
<reference evidence="2 3" key="1">
    <citation type="journal article" date="2006" name="Int. J. Syst. Evol. Microbiol.">
        <title>Haloterrigena longa sp. nov. and Haloterrigena limicola sp. nov., extremely halophilic archaea isolated from a salt lake.</title>
        <authorList>
            <person name="Cui H.L."/>
            <person name="Tohty D."/>
            <person name="Zhou P.J."/>
            <person name="Liu S.J."/>
        </authorList>
    </citation>
    <scope>NUCLEOTIDE SEQUENCE [LARGE SCALE GENOMIC DNA]</scope>
    <source>
        <strain evidence="2 3">ABH32</strain>
    </source>
</reference>
<evidence type="ECO:0000313" key="2">
    <source>
        <dbReference type="EMBL" id="QSW85683.1"/>
    </source>
</evidence>
<evidence type="ECO:0000313" key="3">
    <source>
        <dbReference type="Proteomes" id="UP000663191"/>
    </source>
</evidence>
<keyword evidence="1" id="KW-0812">Transmembrane</keyword>
<sequence length="149" mass="15151">MHDVIPTIRGSDRFPLVASLACFAVVGVANVAVDGGGLTLGATGLAVAGVYGVARYARSVSRQTLARTALGLWLAFLVVAGTHALGVETIGSIAPGPTAATVVAVSAATWATLLAAAGSTVFLWFREYGSPSRADEQVLEGEASDYSTR</sequence>